<comment type="caution">
    <text evidence="1">The sequence shown here is derived from an EMBL/GenBank/DDBJ whole genome shotgun (WGS) entry which is preliminary data.</text>
</comment>
<accession>A0A923LJY8</accession>
<name>A0A923LJY8_9FIRM</name>
<reference evidence="1" key="1">
    <citation type="submission" date="2020-08" db="EMBL/GenBank/DDBJ databases">
        <title>Genome public.</title>
        <authorList>
            <person name="Liu C."/>
            <person name="Sun Q."/>
        </authorList>
    </citation>
    <scope>NUCLEOTIDE SEQUENCE</scope>
    <source>
        <strain evidence="1">NSJ-55</strain>
    </source>
</reference>
<dbReference type="RefSeq" id="WP_186876126.1">
    <property type="nucleotide sequence ID" value="NZ_JACOPF010000002.1"/>
</dbReference>
<dbReference type="Pfam" id="PF12663">
    <property type="entry name" value="DUF3788"/>
    <property type="match status" value="1"/>
</dbReference>
<evidence type="ECO:0000313" key="1">
    <source>
        <dbReference type="EMBL" id="MBC5689457.1"/>
    </source>
</evidence>
<sequence length="138" mass="16265">MIDIENKGYCPILEEIQEYVNNPVFTQFCSDLKTKYTCNEKIEFSSCSWEPGWNIKFKKSGKSLCTIYPKENYVTVLVVVGRKEKDAVETILSEFTPELRELYRQTKTVNGQKWLMIDLEDKGNLYSDIFRLIDIRRN</sequence>
<proteinExistence type="predicted"/>
<dbReference type="AlphaFoldDB" id="A0A923LJY8"/>
<protein>
    <submittedName>
        <fullName evidence="1">DUF3788 domain-containing protein</fullName>
    </submittedName>
</protein>
<evidence type="ECO:0000313" key="2">
    <source>
        <dbReference type="Proteomes" id="UP000652477"/>
    </source>
</evidence>
<keyword evidence="2" id="KW-1185">Reference proteome</keyword>
<dbReference type="InterPro" id="IPR024265">
    <property type="entry name" value="DUF3788"/>
</dbReference>
<gene>
    <name evidence="1" type="ORF">H8S37_11060</name>
</gene>
<dbReference type="EMBL" id="JACOPF010000002">
    <property type="protein sequence ID" value="MBC5689457.1"/>
    <property type="molecule type" value="Genomic_DNA"/>
</dbReference>
<organism evidence="1 2">
    <name type="scientific">Mediterraneibacter hominis</name>
    <dbReference type="NCBI Taxonomy" id="2763054"/>
    <lineage>
        <taxon>Bacteria</taxon>
        <taxon>Bacillati</taxon>
        <taxon>Bacillota</taxon>
        <taxon>Clostridia</taxon>
        <taxon>Lachnospirales</taxon>
        <taxon>Lachnospiraceae</taxon>
        <taxon>Mediterraneibacter</taxon>
    </lineage>
</organism>
<dbReference type="Proteomes" id="UP000652477">
    <property type="component" value="Unassembled WGS sequence"/>
</dbReference>